<evidence type="ECO:0000313" key="2">
    <source>
        <dbReference type="EMBL" id="CCC47824.1"/>
    </source>
</evidence>
<name>G0TV58_TRYVY</name>
<feature type="compositionally biased region" description="Basic residues" evidence="1">
    <location>
        <begin position="47"/>
        <end position="60"/>
    </location>
</feature>
<evidence type="ECO:0000256" key="1">
    <source>
        <dbReference type="SAM" id="MobiDB-lite"/>
    </source>
</evidence>
<feature type="compositionally biased region" description="Basic and acidic residues" evidence="1">
    <location>
        <begin position="144"/>
        <end position="155"/>
    </location>
</feature>
<feature type="region of interest" description="Disordered" evidence="1">
    <location>
        <begin position="1"/>
        <end position="196"/>
    </location>
</feature>
<dbReference type="VEuPathDB" id="TriTrypDB:TvY486_0500340"/>
<feature type="compositionally biased region" description="Low complexity" evidence="1">
    <location>
        <begin position="98"/>
        <end position="113"/>
    </location>
</feature>
<dbReference type="EMBL" id="HE573021">
    <property type="protein sequence ID" value="CCC47824.1"/>
    <property type="molecule type" value="Genomic_DNA"/>
</dbReference>
<sequence>MRRRDFSRREGRGNEAQRLNRPTGNRRANDYYRHDHSGKDEYDLSSRRHSGRREHGRRREKSREYPNRYSQQAREDDYGHYRRGGKRPRWDIKDSDSSSEASVSNSSRPMSKSRSVRHRREIPCRHRSDSSHSSASMGRGPHQLRGEARRFDEKSSPGGVEGLQQLISGHGNQLLPHCGNMRRRDEDDTEHHPLITGESHAAPSRVTLYGVDLGVQPCHVSSMLEQLVGQRPLNVFRPVAELWRSCRRTMGSTPENMEILGFCEDGHIVAPENRLHLGLHDVRGAGGVMLVELSQANDVLAVVTALNGACVNGRQITAIANS</sequence>
<reference evidence="2" key="1">
    <citation type="journal article" date="2012" name="Proc. Natl. Acad. Sci. U.S.A.">
        <title>Antigenic diversity is generated by distinct evolutionary mechanisms in African trypanosome species.</title>
        <authorList>
            <person name="Jackson A.P."/>
            <person name="Berry A."/>
            <person name="Aslett M."/>
            <person name="Allison H.C."/>
            <person name="Burton P."/>
            <person name="Vavrova-Anderson J."/>
            <person name="Brown R."/>
            <person name="Browne H."/>
            <person name="Corton N."/>
            <person name="Hauser H."/>
            <person name="Gamble J."/>
            <person name="Gilderthorp R."/>
            <person name="Marcello L."/>
            <person name="McQuillan J."/>
            <person name="Otto T.D."/>
            <person name="Quail M.A."/>
            <person name="Sanders M.J."/>
            <person name="van Tonder A."/>
            <person name="Ginger M.L."/>
            <person name="Field M.C."/>
            <person name="Barry J.D."/>
            <person name="Hertz-Fowler C."/>
            <person name="Berriman M."/>
        </authorList>
    </citation>
    <scope>NUCLEOTIDE SEQUENCE</scope>
    <source>
        <strain evidence="2">Y486</strain>
    </source>
</reference>
<proteinExistence type="predicted"/>
<dbReference type="OMA" id="CEDGHIV"/>
<protein>
    <submittedName>
        <fullName evidence="2">Uncharacterized protein</fullName>
    </submittedName>
</protein>
<feature type="compositionally biased region" description="Basic and acidic residues" evidence="1">
    <location>
        <begin position="182"/>
        <end position="193"/>
    </location>
</feature>
<accession>G0TV58</accession>
<feature type="compositionally biased region" description="Basic and acidic residues" evidence="1">
    <location>
        <begin position="27"/>
        <end position="46"/>
    </location>
</feature>
<gene>
    <name evidence="2" type="ORF">TVY486_0500340</name>
</gene>
<dbReference type="AlphaFoldDB" id="G0TV58"/>
<feature type="compositionally biased region" description="Basic and acidic residues" evidence="1">
    <location>
        <begin position="121"/>
        <end position="130"/>
    </location>
</feature>
<organism evidence="2">
    <name type="scientific">Trypanosoma vivax (strain Y486)</name>
    <dbReference type="NCBI Taxonomy" id="1055687"/>
    <lineage>
        <taxon>Eukaryota</taxon>
        <taxon>Discoba</taxon>
        <taxon>Euglenozoa</taxon>
        <taxon>Kinetoplastea</taxon>
        <taxon>Metakinetoplastina</taxon>
        <taxon>Trypanosomatida</taxon>
        <taxon>Trypanosomatidae</taxon>
        <taxon>Trypanosoma</taxon>
        <taxon>Duttonella</taxon>
    </lineage>
</organism>